<dbReference type="Proteomes" id="UP001320326">
    <property type="component" value="Chromosome"/>
</dbReference>
<organism evidence="2 3">
    <name type="scientific">Sideroxyarcus emersonii</name>
    <dbReference type="NCBI Taxonomy" id="2764705"/>
    <lineage>
        <taxon>Bacteria</taxon>
        <taxon>Pseudomonadati</taxon>
        <taxon>Pseudomonadota</taxon>
        <taxon>Betaproteobacteria</taxon>
        <taxon>Nitrosomonadales</taxon>
        <taxon>Gallionellaceae</taxon>
        <taxon>Sideroxyarcus</taxon>
    </lineage>
</organism>
<evidence type="ECO:0000313" key="3">
    <source>
        <dbReference type="Proteomes" id="UP001320326"/>
    </source>
</evidence>
<accession>A0AAN2BY57</accession>
<name>A0AAN2BY57_9PROT</name>
<feature type="signal peptide" evidence="1">
    <location>
        <begin position="1"/>
        <end position="27"/>
    </location>
</feature>
<dbReference type="EMBL" id="AP023423">
    <property type="protein sequence ID" value="BCK86784.1"/>
    <property type="molecule type" value="Genomic_DNA"/>
</dbReference>
<sequence length="146" mass="16504">MKAAKKKSRKLAALVSALSSIPNIWSASSVQSEPEKWLSSWQIYKTVEARIQPELFGYHFVGYDIRGGHGAVSSKIDKFDPVTMCGVTRSGRVYQLLGLPGVNPDAQYTLDAWIHRNELVMEEATEEFVQHYKIDLERLRKIAPQP</sequence>
<keyword evidence="3" id="KW-1185">Reference proteome</keyword>
<reference evidence="2 3" key="1">
    <citation type="journal article" date="2022" name="Int. J. Syst. Evol. Microbiol.">
        <title>&lt;i&gt;Sideroxyarcus emersonii&lt;/i&gt; gen. nov. sp. nov., a neutrophilic, microaerobic iron- and thiosulfate-oxidizing bacterium isolated from iron-rich wetland sediment.</title>
        <authorList>
            <person name="Kato S."/>
            <person name="Itoh T."/>
            <person name="Iino T."/>
            <person name="Ohkuma M."/>
        </authorList>
    </citation>
    <scope>NUCLEOTIDE SEQUENCE [LARGE SCALE GENOMIC DNA]</scope>
    <source>
        <strain evidence="2 3">MIZ01</strain>
    </source>
</reference>
<dbReference type="KEGG" id="seme:MIZ01_0550"/>
<dbReference type="AlphaFoldDB" id="A0AAN2BY57"/>
<feature type="chain" id="PRO_5042899988" evidence="1">
    <location>
        <begin position="28"/>
        <end position="146"/>
    </location>
</feature>
<dbReference type="RefSeq" id="WP_237247947.1">
    <property type="nucleotide sequence ID" value="NZ_AP023423.1"/>
</dbReference>
<proteinExistence type="predicted"/>
<gene>
    <name evidence="2" type="ORF">MIZ01_0550</name>
</gene>
<protein>
    <submittedName>
        <fullName evidence="2">Uncharacterized protein</fullName>
    </submittedName>
</protein>
<evidence type="ECO:0000313" key="2">
    <source>
        <dbReference type="EMBL" id="BCK86784.1"/>
    </source>
</evidence>
<keyword evidence="1" id="KW-0732">Signal</keyword>
<evidence type="ECO:0000256" key="1">
    <source>
        <dbReference type="SAM" id="SignalP"/>
    </source>
</evidence>